<feature type="chain" id="PRO_5012094229" evidence="2">
    <location>
        <begin position="25"/>
        <end position="59"/>
    </location>
</feature>
<dbReference type="AlphaFoldDB" id="A0A1N7DDU7"/>
<dbReference type="PROSITE" id="PS51257">
    <property type="entry name" value="PROKAR_LIPOPROTEIN"/>
    <property type="match status" value="1"/>
</dbReference>
<sequence>MTTLFKPTLLAVSLVALLSACSKPADKPASSSTTTTTAGITINNASEPETLDPQLAQGV</sequence>
<evidence type="ECO:0000256" key="1">
    <source>
        <dbReference type="SAM" id="MobiDB-lite"/>
    </source>
</evidence>
<dbReference type="RefSeq" id="WP_227516520.1">
    <property type="nucleotide sequence ID" value="NZ_FTNU01000001.1"/>
</dbReference>
<accession>A0A1N7DDU7</accession>
<keyword evidence="2" id="KW-0732">Signal</keyword>
<keyword evidence="4" id="KW-1185">Reference proteome</keyword>
<organism evidence="3 4">
    <name type="scientific">Moraxella cuniculi DSM 21768</name>
    <dbReference type="NCBI Taxonomy" id="1122245"/>
    <lineage>
        <taxon>Bacteria</taxon>
        <taxon>Pseudomonadati</taxon>
        <taxon>Pseudomonadota</taxon>
        <taxon>Gammaproteobacteria</taxon>
        <taxon>Moraxellales</taxon>
        <taxon>Moraxellaceae</taxon>
        <taxon>Moraxella</taxon>
    </lineage>
</organism>
<proteinExistence type="predicted"/>
<reference evidence="4" key="1">
    <citation type="submission" date="2017-01" db="EMBL/GenBank/DDBJ databases">
        <authorList>
            <person name="Varghese N."/>
            <person name="Submissions S."/>
        </authorList>
    </citation>
    <scope>NUCLEOTIDE SEQUENCE [LARGE SCALE GENOMIC DNA]</scope>
    <source>
        <strain evidence="4">DSM 21768</strain>
    </source>
</reference>
<name>A0A1N7DDU7_9GAMM</name>
<protein>
    <submittedName>
        <fullName evidence="3">Uncharacterized protein</fullName>
    </submittedName>
</protein>
<feature type="compositionally biased region" description="Low complexity" evidence="1">
    <location>
        <begin position="29"/>
        <end position="46"/>
    </location>
</feature>
<feature type="signal peptide" evidence="2">
    <location>
        <begin position="1"/>
        <end position="24"/>
    </location>
</feature>
<gene>
    <name evidence="3" type="ORF">SAMN02745664_101197</name>
</gene>
<evidence type="ECO:0000313" key="4">
    <source>
        <dbReference type="Proteomes" id="UP000187495"/>
    </source>
</evidence>
<feature type="region of interest" description="Disordered" evidence="1">
    <location>
        <begin position="23"/>
        <end position="59"/>
    </location>
</feature>
<dbReference type="Proteomes" id="UP000187495">
    <property type="component" value="Unassembled WGS sequence"/>
</dbReference>
<evidence type="ECO:0000256" key="2">
    <source>
        <dbReference type="SAM" id="SignalP"/>
    </source>
</evidence>
<evidence type="ECO:0000313" key="3">
    <source>
        <dbReference type="EMBL" id="SIR74013.1"/>
    </source>
</evidence>
<dbReference type="EMBL" id="FTNU01000001">
    <property type="protein sequence ID" value="SIR74013.1"/>
    <property type="molecule type" value="Genomic_DNA"/>
</dbReference>